<dbReference type="GO" id="GO:0003963">
    <property type="term" value="F:RNA-3'-phosphate cyclase activity"/>
    <property type="evidence" value="ECO:0007669"/>
    <property type="project" value="UniProtKB-EC"/>
</dbReference>
<dbReference type="InterPro" id="IPR000228">
    <property type="entry name" value="RNA3'_term_phos_cyc"/>
</dbReference>
<dbReference type="AlphaFoldDB" id="A0A0P4VWU8"/>
<dbReference type="GO" id="GO:0005524">
    <property type="term" value="F:ATP binding"/>
    <property type="evidence" value="ECO:0007669"/>
    <property type="project" value="UniProtKB-KW"/>
</dbReference>
<dbReference type="Gene3D" id="3.30.360.20">
    <property type="entry name" value="RNA 3'-terminal phosphate cyclase, insert domain"/>
    <property type="match status" value="1"/>
</dbReference>
<evidence type="ECO:0000256" key="2">
    <source>
        <dbReference type="ARBA" id="ARBA00012725"/>
    </source>
</evidence>
<dbReference type="PANTHER" id="PTHR11096:SF0">
    <property type="entry name" value="RNA 3'-TERMINAL PHOSPHATE CYCLASE"/>
    <property type="match status" value="1"/>
</dbReference>
<feature type="domain" description="RNA 3'-terminal phosphate cyclase insert" evidence="12">
    <location>
        <begin position="186"/>
        <end position="286"/>
    </location>
</feature>
<dbReference type="PANTHER" id="PTHR11096">
    <property type="entry name" value="RNA 3' TERMINAL PHOSPHATE CYCLASE"/>
    <property type="match status" value="1"/>
</dbReference>
<dbReference type="InterPro" id="IPR036553">
    <property type="entry name" value="RPTC_insert"/>
</dbReference>
<reference evidence="13" key="1">
    <citation type="submission" date="2015-09" db="EMBL/GenBank/DDBJ databases">
        <title>Scylla olivacea transcriptome.</title>
        <authorList>
            <person name="Ikhwanuddin M."/>
        </authorList>
    </citation>
    <scope>NUCLEOTIDE SEQUENCE</scope>
</reference>
<name>A0A0P4VWU8_SCYOL</name>
<dbReference type="InterPro" id="IPR013791">
    <property type="entry name" value="RNA3'-term_phos_cycl_insert"/>
</dbReference>
<evidence type="ECO:0000256" key="8">
    <source>
        <dbReference type="ARBA" id="ARBA00045867"/>
    </source>
</evidence>
<comment type="function">
    <text evidence="8">Catalyzes the conversion of 3'-phosphate to a 2',3'-cyclic phosphodiester at the end of RNA. The mechanism of action of the enzyme occurs in 3 steps: (A) adenylation of the enzyme by ATP; (B) transfer of adenylate to an RNA-N3'P to produce RNA-N3'PP5'A; (C) and attack of the adjacent 2'-hydroxyl on the 3'-phosphorus in the diester linkage to produce the cyclic end product. Likely functions in some aspects of cellular RNA processing. Function plays an important role in regulating axon regeneration by inhibiting central nervous system (CNS) axon regeneration following optic nerve injury.</text>
</comment>
<dbReference type="EC" id="6.5.1.4" evidence="2"/>
<keyword evidence="5 10" id="KW-0547">Nucleotide-binding</keyword>
<evidence type="ECO:0000313" key="13">
    <source>
        <dbReference type="EMBL" id="JAI57325.1"/>
    </source>
</evidence>
<organism evidence="13">
    <name type="scientific">Scylla olivacea</name>
    <name type="common">Orange mud crab</name>
    <name type="synonym">Cancer olivacea</name>
    <dbReference type="NCBI Taxonomy" id="85551"/>
    <lineage>
        <taxon>Eukaryota</taxon>
        <taxon>Metazoa</taxon>
        <taxon>Ecdysozoa</taxon>
        <taxon>Arthropoda</taxon>
        <taxon>Crustacea</taxon>
        <taxon>Multicrustacea</taxon>
        <taxon>Malacostraca</taxon>
        <taxon>Eumalacostraca</taxon>
        <taxon>Eucarida</taxon>
        <taxon>Decapoda</taxon>
        <taxon>Pleocyemata</taxon>
        <taxon>Brachyura</taxon>
        <taxon>Eubrachyura</taxon>
        <taxon>Portunoidea</taxon>
        <taxon>Portunidae</taxon>
        <taxon>Portuninae</taxon>
        <taxon>Scylla</taxon>
    </lineage>
</organism>
<evidence type="ECO:0000259" key="11">
    <source>
        <dbReference type="Pfam" id="PF01137"/>
    </source>
</evidence>
<feature type="domain" description="RNA 3'-terminal phosphate cyclase" evidence="11">
    <location>
        <begin position="13"/>
        <end position="341"/>
    </location>
</feature>
<evidence type="ECO:0000256" key="5">
    <source>
        <dbReference type="ARBA" id="ARBA00022741"/>
    </source>
</evidence>
<accession>A0A0P4VWU8</accession>
<dbReference type="Pfam" id="PF05189">
    <property type="entry name" value="RTC_insert"/>
    <property type="match status" value="1"/>
</dbReference>
<comment type="catalytic activity">
    <reaction evidence="6">
        <text>a 3'-end 3'-phospho-ribonucleotide-RNA + ATP = a 3'-end 2',3'-cyclophospho-ribonucleotide-RNA + AMP + diphosphate</text>
        <dbReference type="Rhea" id="RHEA:23976"/>
        <dbReference type="Rhea" id="RHEA-COMP:10463"/>
        <dbReference type="Rhea" id="RHEA-COMP:10464"/>
        <dbReference type="ChEBI" id="CHEBI:30616"/>
        <dbReference type="ChEBI" id="CHEBI:33019"/>
        <dbReference type="ChEBI" id="CHEBI:83062"/>
        <dbReference type="ChEBI" id="CHEBI:83064"/>
        <dbReference type="ChEBI" id="CHEBI:456215"/>
        <dbReference type="EC" id="6.5.1.4"/>
    </reaction>
</comment>
<dbReference type="NCBIfam" id="TIGR03399">
    <property type="entry name" value="RNA_3prim_cycl"/>
    <property type="match status" value="1"/>
</dbReference>
<evidence type="ECO:0000256" key="1">
    <source>
        <dbReference type="ARBA" id="ARBA00009206"/>
    </source>
</evidence>
<dbReference type="EMBL" id="GDRN01108046">
    <property type="protein sequence ID" value="JAI57325.1"/>
    <property type="molecule type" value="Transcribed_RNA"/>
</dbReference>
<dbReference type="PIRSF" id="PIRSF005378">
    <property type="entry name" value="RNA3'_term_phos_cycl_euk"/>
    <property type="match status" value="1"/>
</dbReference>
<dbReference type="GO" id="GO:0006396">
    <property type="term" value="P:RNA processing"/>
    <property type="evidence" value="ECO:0007669"/>
    <property type="project" value="InterPro"/>
</dbReference>
<keyword evidence="4" id="KW-0436">Ligase</keyword>
<evidence type="ECO:0000256" key="7">
    <source>
        <dbReference type="ARBA" id="ARBA00032543"/>
    </source>
</evidence>
<evidence type="ECO:0000256" key="9">
    <source>
        <dbReference type="PIRSR" id="PIRSR005378-1"/>
    </source>
</evidence>
<dbReference type="SUPFAM" id="SSF52913">
    <property type="entry name" value="RNA 3'-terminal phosphate cyclase, RPTC, insert domain"/>
    <property type="match status" value="1"/>
</dbReference>
<dbReference type="InterPro" id="IPR023797">
    <property type="entry name" value="RNA3'_phos_cyclase_dom"/>
</dbReference>
<evidence type="ECO:0000256" key="10">
    <source>
        <dbReference type="PIRSR" id="PIRSR005378-2"/>
    </source>
</evidence>
<proteinExistence type="inferred from homology"/>
<dbReference type="Pfam" id="PF01137">
    <property type="entry name" value="RTC"/>
    <property type="match status" value="1"/>
</dbReference>
<dbReference type="HAMAP" id="MF_00200">
    <property type="entry name" value="RTC"/>
    <property type="match status" value="1"/>
</dbReference>
<dbReference type="InterPro" id="IPR013792">
    <property type="entry name" value="RNA3'P_cycl/enolpyr_Trfase_a/b"/>
</dbReference>
<dbReference type="InterPro" id="IPR017770">
    <property type="entry name" value="RNA3'_term_phos_cyc_type_1"/>
</dbReference>
<evidence type="ECO:0000256" key="4">
    <source>
        <dbReference type="ARBA" id="ARBA00022598"/>
    </source>
</evidence>
<evidence type="ECO:0000256" key="3">
    <source>
        <dbReference type="ARBA" id="ARBA00021428"/>
    </source>
</evidence>
<feature type="binding site" evidence="10">
    <location>
        <position position="105"/>
    </location>
    <ligand>
        <name>ATP</name>
        <dbReference type="ChEBI" id="CHEBI:30616"/>
    </ligand>
</feature>
<keyword evidence="10" id="KW-0067">ATP-binding</keyword>
<feature type="binding site" evidence="10">
    <location>
        <begin position="297"/>
        <end position="301"/>
    </location>
    <ligand>
        <name>ATP</name>
        <dbReference type="ChEBI" id="CHEBI:30616"/>
    </ligand>
</feature>
<feature type="active site" description="Tele-AMP-histidine intermediate" evidence="9">
    <location>
        <position position="323"/>
    </location>
</feature>
<dbReference type="Gene3D" id="3.65.10.20">
    <property type="entry name" value="RNA 3'-terminal phosphate cyclase domain"/>
    <property type="match status" value="1"/>
</dbReference>
<protein>
    <recommendedName>
        <fullName evidence="3">RNA 3'-terminal phosphate cyclase</fullName>
        <ecNumber evidence="2">6.5.1.4</ecNumber>
    </recommendedName>
    <alternativeName>
        <fullName evidence="7">RNA terminal phosphate cyclase domain-containing protein 1</fullName>
    </alternativeName>
</protein>
<dbReference type="FunFam" id="3.30.360.20:FF:000002">
    <property type="entry name" value="RNA terminal phosphate cyclase-like 1"/>
    <property type="match status" value="1"/>
</dbReference>
<evidence type="ECO:0000259" key="12">
    <source>
        <dbReference type="Pfam" id="PF05189"/>
    </source>
</evidence>
<evidence type="ECO:0000256" key="6">
    <source>
        <dbReference type="ARBA" id="ARBA00024481"/>
    </source>
</evidence>
<dbReference type="SUPFAM" id="SSF55205">
    <property type="entry name" value="EPT/RTPC-like"/>
    <property type="match status" value="2"/>
</dbReference>
<dbReference type="InterPro" id="IPR037136">
    <property type="entry name" value="RNA3'_phos_cyclase_dom_sf"/>
</dbReference>
<sequence>MATRAPIIIDGSYLEGGGQILRMGLALSAVQALPISVTKVRAGRSTPGLRPQHLTGLQLVRDASKGRLEGGQIGSCEITFYPGTIAGGGYLADTQTAGSVTLLIQAVLPCTLFANSPSYYKLRGGTNAEFAPQIDYTIQVFRKIIYSFGVDFTVFLNKRGFFPKGQGEVTLEVKPVMKALKAADITDFGEVVSVHGIAYVAGVLPIKVAHKMANAAVDLLHQRLPQNIDIRINRVKDDQERAFGNGSGIVLWAKTSTGCILGGSALGKRGREAEEDGCTAASEIISCVENRLCLDSYAQDQVIIYMALAEGKSRIRTGPLTNHTRTAIWVAEMMTKAEFKIIQEEGTDCIIVECEGIGFTRARRN</sequence>
<dbReference type="GO" id="GO:0005634">
    <property type="term" value="C:nucleus"/>
    <property type="evidence" value="ECO:0007669"/>
    <property type="project" value="TreeGrafter"/>
</dbReference>
<comment type="similarity">
    <text evidence="1">Belongs to the RNA 3'-terminal cyclase family. Type 1 subfamily.</text>
</comment>